<dbReference type="GO" id="GO:0030695">
    <property type="term" value="F:GTPase regulator activity"/>
    <property type="evidence" value="ECO:0007669"/>
    <property type="project" value="TreeGrafter"/>
</dbReference>
<protein>
    <submittedName>
        <fullName evidence="3">Ran-binding-domain-containing protein</fullName>
    </submittedName>
</protein>
<evidence type="ECO:0000313" key="2">
    <source>
        <dbReference type="Proteomes" id="UP000504637"/>
    </source>
</evidence>
<feature type="region of interest" description="Disordered" evidence="1">
    <location>
        <begin position="424"/>
        <end position="453"/>
    </location>
</feature>
<evidence type="ECO:0000256" key="1">
    <source>
        <dbReference type="SAM" id="MobiDB-lite"/>
    </source>
</evidence>
<dbReference type="Pfam" id="PF05508">
    <property type="entry name" value="Ran-binding"/>
    <property type="match status" value="1"/>
</dbReference>
<feature type="compositionally biased region" description="Polar residues" evidence="1">
    <location>
        <begin position="440"/>
        <end position="452"/>
    </location>
</feature>
<dbReference type="Proteomes" id="UP000504637">
    <property type="component" value="Unplaced"/>
</dbReference>
<name>A0A6J3M6E2_9PEZI</name>
<organism evidence="3">
    <name type="scientific">Dissoconium aciculare CBS 342.82</name>
    <dbReference type="NCBI Taxonomy" id="1314786"/>
    <lineage>
        <taxon>Eukaryota</taxon>
        <taxon>Fungi</taxon>
        <taxon>Dikarya</taxon>
        <taxon>Ascomycota</taxon>
        <taxon>Pezizomycotina</taxon>
        <taxon>Dothideomycetes</taxon>
        <taxon>Dothideomycetidae</taxon>
        <taxon>Mycosphaerellales</taxon>
        <taxon>Dissoconiaceae</taxon>
        <taxon>Dissoconium</taxon>
    </lineage>
</organism>
<keyword evidence="2" id="KW-1185">Reference proteome</keyword>
<reference evidence="3" key="3">
    <citation type="submission" date="2025-08" db="UniProtKB">
        <authorList>
            <consortium name="RefSeq"/>
        </authorList>
    </citation>
    <scope>IDENTIFICATION</scope>
    <source>
        <strain evidence="3">CBS 342.82</strain>
    </source>
</reference>
<dbReference type="GO" id="GO:0005634">
    <property type="term" value="C:nucleus"/>
    <property type="evidence" value="ECO:0007669"/>
    <property type="project" value="TreeGrafter"/>
</dbReference>
<dbReference type="InterPro" id="IPR008812">
    <property type="entry name" value="Ran_GTP-bd-rel"/>
</dbReference>
<reference evidence="3" key="1">
    <citation type="submission" date="2020-01" db="EMBL/GenBank/DDBJ databases">
        <authorList>
            <consortium name="DOE Joint Genome Institute"/>
            <person name="Haridas S."/>
            <person name="Albert R."/>
            <person name="Binder M."/>
            <person name="Bloem J."/>
            <person name="Labutti K."/>
            <person name="Salamov A."/>
            <person name="Andreopoulos B."/>
            <person name="Baker S.E."/>
            <person name="Barry K."/>
            <person name="Bills G."/>
            <person name="Bluhm B.H."/>
            <person name="Cannon C."/>
            <person name="Castanera R."/>
            <person name="Culley D.E."/>
            <person name="Daum C."/>
            <person name="Ezra D."/>
            <person name="Gonzalez J.B."/>
            <person name="Henrissat B."/>
            <person name="Kuo A."/>
            <person name="Liang C."/>
            <person name="Lipzen A."/>
            <person name="Lutzoni F."/>
            <person name="Magnuson J."/>
            <person name="Mondo S."/>
            <person name="Nolan M."/>
            <person name="Ohm R."/>
            <person name="Pangilinan J."/>
            <person name="Park H.-J."/>
            <person name="Ramirez L."/>
            <person name="Alfaro M."/>
            <person name="Sun H."/>
            <person name="Tritt A."/>
            <person name="Yoshinaga Y."/>
            <person name="Zwiers L.-H."/>
            <person name="Turgeon B.G."/>
            <person name="Goodwin S.B."/>
            <person name="Spatafora J.W."/>
            <person name="Crous P.W."/>
            <person name="Grigoriev I.V."/>
        </authorList>
    </citation>
    <scope>NUCLEOTIDE SEQUENCE</scope>
    <source>
        <strain evidence="3">CBS 342.82</strain>
    </source>
</reference>
<gene>
    <name evidence="3" type="ORF">K489DRAFT_317909</name>
</gene>
<dbReference type="GeneID" id="54359072"/>
<sequence length="636" mass="70712">MDVLLTRITQQAVQYAIRSGVSISAGFAIQQCHRLLKATPKGKEREQLVHLQIQLESKIRVISPSIDMIELIVARGNTSLESVVSLTRDIRLHIQRLGTRLSHMAYTDANEGGKHTTTYGSRVVESSVDQLRSIVLEMETLLHRIEDVVPLINLAITTSGVSMSTKLTEKISPSRLLQASAFVTAADRAYISDAFDRVQVGPTYILSLYMLFSAHPSRPKDSKDGRRSTWKEVMHKAHVKIWRVPLSKVYALPGHDAGTTIDITDHSIPAEAKTAEYAYQLSIVEDLDDDRVHTLDDYDARPGAFDDITNAGYRDVIPVHEISKIFFADTGKLLNIRMDEENNNPVILLKRDVHAELPRRLLDRSRSLDSLFRDCELEDLVSDAKPNSGGQIPTTHRDSRTHSGSDWRLPADLDPEWMAFEVYAEDSSDSSSETSKIEQTRSQTGDLDNDGSNRVMPIPLHAISHYPPIKTTLSLLEVLLKLLALQQFRQESHLAIEDELLNFFLETSSTAESGLSQEHVQKLRSDAVHHVGFDPYDQSPTRPNHKEFFSVALREDSPVGISSTHASRASPESAPGMSVGTLSDLGGIRMNPESCHTEATSRTCSDILPSLDGTRGVGAEGSTPYHRARLEFAKSR</sequence>
<proteinExistence type="predicted"/>
<feature type="compositionally biased region" description="Basic and acidic residues" evidence="1">
    <location>
        <begin position="395"/>
        <end position="406"/>
    </location>
</feature>
<dbReference type="AlphaFoldDB" id="A0A6J3M6E2"/>
<feature type="region of interest" description="Disordered" evidence="1">
    <location>
        <begin position="560"/>
        <end position="601"/>
    </location>
</feature>
<evidence type="ECO:0000313" key="3">
    <source>
        <dbReference type="RefSeq" id="XP_033460504.1"/>
    </source>
</evidence>
<dbReference type="OrthoDB" id="512915at2759"/>
<accession>A0A6J3M6E2</accession>
<dbReference type="GO" id="GO:0005737">
    <property type="term" value="C:cytoplasm"/>
    <property type="evidence" value="ECO:0007669"/>
    <property type="project" value="TreeGrafter"/>
</dbReference>
<feature type="region of interest" description="Disordered" evidence="1">
    <location>
        <begin position="382"/>
        <end position="406"/>
    </location>
</feature>
<dbReference type="PANTHER" id="PTHR31010:SF2">
    <property type="entry name" value="RAN-SPECIFIC GTPASE-ACTIVATING PROTEIN 30"/>
    <property type="match status" value="1"/>
</dbReference>
<dbReference type="PANTHER" id="PTHR31010">
    <property type="entry name" value="RAN-SPECIFIC GTPASE-ACTIVATING PROTEIN 30-RELATED"/>
    <property type="match status" value="1"/>
</dbReference>
<reference evidence="3" key="2">
    <citation type="submission" date="2020-04" db="EMBL/GenBank/DDBJ databases">
        <authorList>
            <consortium name="NCBI Genome Project"/>
        </authorList>
    </citation>
    <scope>NUCLEOTIDE SEQUENCE</scope>
    <source>
        <strain evidence="3">CBS 342.82</strain>
    </source>
</reference>
<dbReference type="RefSeq" id="XP_033460504.1">
    <property type="nucleotide sequence ID" value="XM_033601272.1"/>
</dbReference>